<keyword evidence="2" id="KW-0689">Ribosomal protein</keyword>
<dbReference type="Proteomes" id="UP001219518">
    <property type="component" value="Unassembled WGS sequence"/>
</dbReference>
<gene>
    <name evidence="2" type="ORF">KUF71_024212</name>
</gene>
<evidence type="ECO:0000256" key="1">
    <source>
        <dbReference type="SAM" id="MobiDB-lite"/>
    </source>
</evidence>
<reference evidence="2" key="2">
    <citation type="journal article" date="2023" name="BMC Genomics">
        <title>Pest status, molecular evolution, and epigenetic factors derived from the genome assembly of Frankliniella fusca, a thysanopteran phytovirus vector.</title>
        <authorList>
            <person name="Catto M.A."/>
            <person name="Labadie P.E."/>
            <person name="Jacobson A.L."/>
            <person name="Kennedy G.G."/>
            <person name="Srinivasan R."/>
            <person name="Hunt B.G."/>
        </authorList>
    </citation>
    <scope>NUCLEOTIDE SEQUENCE</scope>
    <source>
        <strain evidence="2">PL_HMW_Pooled</strain>
    </source>
</reference>
<name>A0AAE1I1Y6_9NEOP</name>
<protein>
    <submittedName>
        <fullName evidence="2">28S ribosomal protein S10, mitochondrial</fullName>
    </submittedName>
</protein>
<proteinExistence type="predicted"/>
<evidence type="ECO:0000313" key="3">
    <source>
        <dbReference type="Proteomes" id="UP001219518"/>
    </source>
</evidence>
<reference evidence="2" key="1">
    <citation type="submission" date="2021-07" db="EMBL/GenBank/DDBJ databases">
        <authorList>
            <person name="Catto M.A."/>
            <person name="Jacobson A."/>
            <person name="Kennedy G."/>
            <person name="Labadie P."/>
            <person name="Hunt B.G."/>
            <person name="Srinivasan R."/>
        </authorList>
    </citation>
    <scope>NUCLEOTIDE SEQUENCE</scope>
    <source>
        <strain evidence="2">PL_HMW_Pooled</strain>
        <tissue evidence="2">Head</tissue>
    </source>
</reference>
<dbReference type="AlphaFoldDB" id="A0AAE1I1Y6"/>
<keyword evidence="2" id="KW-0687">Ribonucleoprotein</keyword>
<accession>A0AAE1I1Y6</accession>
<dbReference type="EMBL" id="JAHWGI010001412">
    <property type="protein sequence ID" value="KAK3930855.1"/>
    <property type="molecule type" value="Genomic_DNA"/>
</dbReference>
<sequence length="134" mass="14787">MASMRERYGNPTSTQNSKVWRAARAPRRSTCTSSSEYSRDHEGFSSFSGKLGLLRTRGRPAIIPDIVSKYFDNLELELEGIDPAAIVNYDETNLQHDPGTIKAIARRGVRHVETIVDSSKQSTSVMVSVTGNGQ</sequence>
<evidence type="ECO:0000313" key="2">
    <source>
        <dbReference type="EMBL" id="KAK3930855.1"/>
    </source>
</evidence>
<feature type="region of interest" description="Disordered" evidence="1">
    <location>
        <begin position="1"/>
        <end position="45"/>
    </location>
</feature>
<comment type="caution">
    <text evidence="2">The sequence shown here is derived from an EMBL/GenBank/DDBJ whole genome shotgun (WGS) entry which is preliminary data.</text>
</comment>
<keyword evidence="3" id="KW-1185">Reference proteome</keyword>
<organism evidence="2 3">
    <name type="scientific">Frankliniella fusca</name>
    <dbReference type="NCBI Taxonomy" id="407009"/>
    <lineage>
        <taxon>Eukaryota</taxon>
        <taxon>Metazoa</taxon>
        <taxon>Ecdysozoa</taxon>
        <taxon>Arthropoda</taxon>
        <taxon>Hexapoda</taxon>
        <taxon>Insecta</taxon>
        <taxon>Pterygota</taxon>
        <taxon>Neoptera</taxon>
        <taxon>Paraneoptera</taxon>
        <taxon>Thysanoptera</taxon>
        <taxon>Terebrantia</taxon>
        <taxon>Thripoidea</taxon>
        <taxon>Thripidae</taxon>
        <taxon>Frankliniella</taxon>
    </lineage>
</organism>
<dbReference type="GO" id="GO:0005840">
    <property type="term" value="C:ribosome"/>
    <property type="evidence" value="ECO:0007669"/>
    <property type="project" value="UniProtKB-KW"/>
</dbReference>